<organism evidence="1 2">
    <name type="scientific">Trichinella patagoniensis</name>
    <dbReference type="NCBI Taxonomy" id="990121"/>
    <lineage>
        <taxon>Eukaryota</taxon>
        <taxon>Metazoa</taxon>
        <taxon>Ecdysozoa</taxon>
        <taxon>Nematoda</taxon>
        <taxon>Enoplea</taxon>
        <taxon>Dorylaimia</taxon>
        <taxon>Trichinellida</taxon>
        <taxon>Trichinellidae</taxon>
        <taxon>Trichinella</taxon>
    </lineage>
</organism>
<gene>
    <name evidence="1" type="ORF">T12_3502</name>
</gene>
<sequence length="70" mass="8236">MLADKLLHSSFACLIVERFENTSDFEHHQRKEGKINVQMICEVSSAKLHQNKSDHFSIFITIYIRVEEKD</sequence>
<protein>
    <submittedName>
        <fullName evidence="1">Uncharacterized protein</fullName>
    </submittedName>
</protein>
<proteinExistence type="predicted"/>
<accession>A0A0V0ZDW4</accession>
<dbReference type="AlphaFoldDB" id="A0A0V0ZDW4"/>
<keyword evidence="2" id="KW-1185">Reference proteome</keyword>
<evidence type="ECO:0000313" key="2">
    <source>
        <dbReference type="Proteomes" id="UP000054783"/>
    </source>
</evidence>
<dbReference type="EMBL" id="JYDQ01000219">
    <property type="protein sequence ID" value="KRY10736.1"/>
    <property type="molecule type" value="Genomic_DNA"/>
</dbReference>
<comment type="caution">
    <text evidence="1">The sequence shown here is derived from an EMBL/GenBank/DDBJ whole genome shotgun (WGS) entry which is preliminary data.</text>
</comment>
<dbReference type="Proteomes" id="UP000054783">
    <property type="component" value="Unassembled WGS sequence"/>
</dbReference>
<reference evidence="1 2" key="1">
    <citation type="submission" date="2015-01" db="EMBL/GenBank/DDBJ databases">
        <title>Evolution of Trichinella species and genotypes.</title>
        <authorList>
            <person name="Korhonen P.K."/>
            <person name="Edoardo P."/>
            <person name="Giuseppe L.R."/>
            <person name="Gasser R.B."/>
        </authorList>
    </citation>
    <scope>NUCLEOTIDE SEQUENCE [LARGE SCALE GENOMIC DNA]</scope>
    <source>
        <strain evidence="1">ISS2496</strain>
    </source>
</reference>
<evidence type="ECO:0000313" key="1">
    <source>
        <dbReference type="EMBL" id="KRY10736.1"/>
    </source>
</evidence>
<name>A0A0V0ZDW4_9BILA</name>